<dbReference type="InterPro" id="IPR008927">
    <property type="entry name" value="6-PGluconate_DH-like_C_sf"/>
</dbReference>
<comment type="caution">
    <text evidence="15">The sequence shown here is derived from an EMBL/GenBank/DDBJ whole genome shotgun (WGS) entry which is preliminary data.</text>
</comment>
<dbReference type="InterPro" id="IPR013023">
    <property type="entry name" value="KARI"/>
</dbReference>
<comment type="similarity">
    <text evidence="3 11 12">Belongs to the ketol-acid reductoisomerase family.</text>
</comment>
<feature type="binding site" evidence="11 12">
    <location>
        <position position="253"/>
    </location>
    <ligand>
        <name>substrate</name>
    </ligand>
</feature>
<keyword evidence="9 11" id="KW-0100">Branched-chain amino acid biosynthesis</keyword>
<dbReference type="GO" id="GO:0050661">
    <property type="term" value="F:NADP binding"/>
    <property type="evidence" value="ECO:0007669"/>
    <property type="project" value="InterPro"/>
</dbReference>
<dbReference type="GO" id="GO:0009099">
    <property type="term" value="P:L-valine biosynthetic process"/>
    <property type="evidence" value="ECO:0007669"/>
    <property type="project" value="UniProtKB-UniRule"/>
</dbReference>
<dbReference type="Pfam" id="PF01450">
    <property type="entry name" value="KARI_C"/>
    <property type="match status" value="1"/>
</dbReference>
<dbReference type="NCBIfam" id="NF009940">
    <property type="entry name" value="PRK13403.1"/>
    <property type="match status" value="1"/>
</dbReference>
<feature type="binding site" evidence="11 12">
    <location>
        <position position="192"/>
    </location>
    <ligand>
        <name>Mg(2+)</name>
        <dbReference type="ChEBI" id="CHEBI:18420"/>
        <label>2</label>
    </ligand>
</feature>
<feature type="binding site" evidence="11">
    <location>
        <position position="54"/>
    </location>
    <ligand>
        <name>NADP(+)</name>
        <dbReference type="ChEBI" id="CHEBI:58349"/>
    </ligand>
</feature>
<dbReference type="FunFam" id="3.40.50.720:FF:000023">
    <property type="entry name" value="Ketol-acid reductoisomerase (NADP(+))"/>
    <property type="match status" value="1"/>
</dbReference>
<gene>
    <name evidence="11" type="primary">ilvC</name>
    <name evidence="15" type="ORF">LX16_4763</name>
</gene>
<evidence type="ECO:0000259" key="14">
    <source>
        <dbReference type="PROSITE" id="PS51851"/>
    </source>
</evidence>
<keyword evidence="7 11" id="KW-0521">NADP</keyword>
<comment type="pathway">
    <text evidence="1 11">Amino-acid biosynthesis; L-valine biosynthesis; L-valine from pyruvate: step 2/4.</text>
</comment>
<dbReference type="InterPro" id="IPR000506">
    <property type="entry name" value="KARI_C"/>
</dbReference>
<sequence>MTAEVFYDDDADLSVIGDRKVAVLGYGSQGHAHALSLRDSGVDVRVGLPEGSKSRPKAEEEGLRVLTPAEAAAEADVIMVLIPDTVQAEVYERDIAPNLSRGDALLFGHGFNIRYDLINPPEGVDVAMVAPKGPGHVVRRQFVDGKGVPCLIAVEQDATGGAQALALAYAKAIGGTRAGVLKTTFTEETETDLFGEQAVLCGGVAELIRAGFDTLVDAGYAPEAAYFEVLHELKLIVDMVNEGGLSNMWYSVSDTAEYGGVTRGPRIVTDETRAEMRRVLGEIQDGSFAREWVAESKTYEQFEKLREDQRNHRIEQVGAGLRDMMPWVGRAAKGGKTA</sequence>
<keyword evidence="4 11" id="KW-0028">Amino-acid biosynthesis</keyword>
<feature type="binding site" evidence="11 12">
    <location>
        <position position="196"/>
    </location>
    <ligand>
        <name>Mg(2+)</name>
        <dbReference type="ChEBI" id="CHEBI:18420"/>
        <label>1</label>
    </ligand>
</feature>
<keyword evidence="5 11" id="KW-0479">Metal-binding</keyword>
<feature type="domain" description="KARI C-terminal knotted" evidence="14">
    <location>
        <begin position="184"/>
        <end position="328"/>
    </location>
</feature>
<feature type="binding site" evidence="11 12">
    <location>
        <position position="228"/>
    </location>
    <ligand>
        <name>Mg(2+)</name>
        <dbReference type="ChEBI" id="CHEBI:18420"/>
        <label>2</label>
    </ligand>
</feature>
<feature type="binding site" evidence="11">
    <location>
        <position position="52"/>
    </location>
    <ligand>
        <name>NADP(+)</name>
        <dbReference type="ChEBI" id="CHEBI:58349"/>
    </ligand>
</feature>
<evidence type="ECO:0000256" key="6">
    <source>
        <dbReference type="ARBA" id="ARBA00022842"/>
    </source>
</evidence>
<evidence type="ECO:0000256" key="11">
    <source>
        <dbReference type="HAMAP-Rule" id="MF_00435"/>
    </source>
</evidence>
<dbReference type="Gene3D" id="3.40.50.720">
    <property type="entry name" value="NAD(P)-binding Rossmann-like Domain"/>
    <property type="match status" value="1"/>
</dbReference>
<dbReference type="GO" id="GO:0009097">
    <property type="term" value="P:isoleucine biosynthetic process"/>
    <property type="evidence" value="ECO:0007669"/>
    <property type="project" value="UniProtKB-UniRule"/>
</dbReference>
<feature type="binding site" evidence="11">
    <location>
        <begin position="26"/>
        <end position="29"/>
    </location>
    <ligand>
        <name>NADP(+)</name>
        <dbReference type="ChEBI" id="CHEBI:58349"/>
    </ligand>
</feature>
<dbReference type="InterPro" id="IPR036291">
    <property type="entry name" value="NAD(P)-bd_dom_sf"/>
</dbReference>
<evidence type="ECO:0000259" key="13">
    <source>
        <dbReference type="PROSITE" id="PS51850"/>
    </source>
</evidence>
<dbReference type="EMBL" id="VLLL01000009">
    <property type="protein sequence ID" value="TWJ07980.1"/>
    <property type="molecule type" value="Genomic_DNA"/>
</dbReference>
<dbReference type="PROSITE" id="PS51850">
    <property type="entry name" value="KARI_N"/>
    <property type="match status" value="1"/>
</dbReference>
<dbReference type="InterPro" id="IPR013116">
    <property type="entry name" value="KARI_N"/>
</dbReference>
<dbReference type="PANTHER" id="PTHR21371:SF1">
    <property type="entry name" value="KETOL-ACID REDUCTOISOMERASE, MITOCHONDRIAL"/>
    <property type="match status" value="1"/>
</dbReference>
<dbReference type="GO" id="GO:0016853">
    <property type="term" value="F:isomerase activity"/>
    <property type="evidence" value="ECO:0007669"/>
    <property type="project" value="UniProtKB-KW"/>
</dbReference>
<keyword evidence="6 11" id="KW-0460">Magnesium</keyword>
<dbReference type="SUPFAM" id="SSF51735">
    <property type="entry name" value="NAD(P)-binding Rossmann-fold domains"/>
    <property type="match status" value="1"/>
</dbReference>
<evidence type="ECO:0000256" key="12">
    <source>
        <dbReference type="PROSITE-ProRule" id="PRU01198"/>
    </source>
</evidence>
<proteinExistence type="inferred from homology"/>
<evidence type="ECO:0000256" key="2">
    <source>
        <dbReference type="ARBA" id="ARBA00004885"/>
    </source>
</evidence>
<evidence type="ECO:0000313" key="16">
    <source>
        <dbReference type="Proteomes" id="UP000321617"/>
    </source>
</evidence>
<evidence type="ECO:0000256" key="3">
    <source>
        <dbReference type="ARBA" id="ARBA00010318"/>
    </source>
</evidence>
<organism evidence="15 16">
    <name type="scientific">Stackebrandtia albiflava</name>
    <dbReference type="NCBI Taxonomy" id="406432"/>
    <lineage>
        <taxon>Bacteria</taxon>
        <taxon>Bacillati</taxon>
        <taxon>Actinomycetota</taxon>
        <taxon>Actinomycetes</taxon>
        <taxon>Glycomycetales</taxon>
        <taxon>Glycomycetaceae</taxon>
        <taxon>Stackebrandtia</taxon>
    </lineage>
</organism>
<comment type="catalytic activity">
    <reaction evidence="10 11">
        <text>(2R)-2,3-dihydroxy-3-methylbutanoate + NADP(+) = (2S)-2-acetolactate + NADPH + H(+)</text>
        <dbReference type="Rhea" id="RHEA:22068"/>
        <dbReference type="ChEBI" id="CHEBI:15378"/>
        <dbReference type="ChEBI" id="CHEBI:49072"/>
        <dbReference type="ChEBI" id="CHEBI:57783"/>
        <dbReference type="ChEBI" id="CHEBI:58349"/>
        <dbReference type="ChEBI" id="CHEBI:58476"/>
        <dbReference type="EC" id="1.1.1.86"/>
    </reaction>
</comment>
<dbReference type="AlphaFoldDB" id="A0A562UQT8"/>
<reference evidence="15 16" key="1">
    <citation type="journal article" date="2013" name="Stand. Genomic Sci.">
        <title>Genomic Encyclopedia of Type Strains, Phase I: The one thousand microbial genomes (KMG-I) project.</title>
        <authorList>
            <person name="Kyrpides N.C."/>
            <person name="Woyke T."/>
            <person name="Eisen J.A."/>
            <person name="Garrity G."/>
            <person name="Lilburn T.G."/>
            <person name="Beck B.J."/>
            <person name="Whitman W.B."/>
            <person name="Hugenholtz P."/>
            <person name="Klenk H.P."/>
        </authorList>
    </citation>
    <scope>NUCLEOTIDE SEQUENCE [LARGE SCALE GENOMIC DNA]</scope>
    <source>
        <strain evidence="15 16">DSM 45044</strain>
    </source>
</reference>
<dbReference type="PIRSF" id="PIRSF000116">
    <property type="entry name" value="IlvC_gammaproteo"/>
    <property type="match status" value="1"/>
</dbReference>
<comment type="function">
    <text evidence="11">Involved in the biosynthesis of branched-chain amino acids (BCAA). Catalyzes an alkyl-migration followed by a ketol-acid reduction of (S)-2-acetolactate (S2AL) to yield (R)-2,3-dihydroxy-isovalerate. In the isomerase reaction, S2AL is rearranged via a Mg-dependent methyl migration to produce 3-hydroxy-3-methyl-2-ketobutyrate (HMKB). In the reductase reaction, this 2-ketoacid undergoes a metal-dependent reduction by NADPH to yield (R)-2,3-dihydroxy-isovalerate.</text>
</comment>
<name>A0A562UQT8_9ACTN</name>
<evidence type="ECO:0000256" key="8">
    <source>
        <dbReference type="ARBA" id="ARBA00023002"/>
    </source>
</evidence>
<feature type="active site" evidence="11">
    <location>
        <position position="109"/>
    </location>
</feature>
<keyword evidence="8 11" id="KW-0560">Oxidoreductase</keyword>
<dbReference type="PANTHER" id="PTHR21371">
    <property type="entry name" value="KETOL-ACID REDUCTOISOMERASE, MITOCHONDRIAL"/>
    <property type="match status" value="1"/>
</dbReference>
<dbReference type="NCBIfam" id="TIGR00465">
    <property type="entry name" value="ilvC"/>
    <property type="match status" value="1"/>
</dbReference>
<evidence type="ECO:0000256" key="9">
    <source>
        <dbReference type="ARBA" id="ARBA00023304"/>
    </source>
</evidence>
<evidence type="ECO:0000313" key="15">
    <source>
        <dbReference type="EMBL" id="TWJ07980.1"/>
    </source>
</evidence>
<evidence type="ECO:0000256" key="7">
    <source>
        <dbReference type="ARBA" id="ARBA00022857"/>
    </source>
</evidence>
<evidence type="ECO:0000256" key="10">
    <source>
        <dbReference type="ARBA" id="ARBA00049021"/>
    </source>
</evidence>
<dbReference type="GO" id="GO:0005829">
    <property type="term" value="C:cytosol"/>
    <property type="evidence" value="ECO:0007669"/>
    <property type="project" value="TreeGrafter"/>
</dbReference>
<dbReference type="HAMAP" id="MF_00435">
    <property type="entry name" value="IlvC"/>
    <property type="match status" value="1"/>
</dbReference>
<dbReference type="PROSITE" id="PS51851">
    <property type="entry name" value="KARI_C"/>
    <property type="match status" value="1"/>
</dbReference>
<feature type="binding site" evidence="11">
    <location>
        <position position="135"/>
    </location>
    <ligand>
        <name>NADP(+)</name>
        <dbReference type="ChEBI" id="CHEBI:58349"/>
    </ligand>
</feature>
<keyword evidence="15" id="KW-0413">Isomerase</keyword>
<dbReference type="UniPathway" id="UPA00049">
    <property type="reaction ID" value="UER00060"/>
</dbReference>
<dbReference type="OrthoDB" id="9804088at2"/>
<protein>
    <recommendedName>
        <fullName evidence="11">Ketol-acid reductoisomerase (NADP(+))</fullName>
        <shortName evidence="11">KARI</shortName>
        <ecNumber evidence="11">1.1.1.86</ecNumber>
    </recommendedName>
    <alternativeName>
        <fullName evidence="11">Acetohydroxy-acid isomeroreductase</fullName>
        <shortName evidence="11">AHIR</shortName>
    </alternativeName>
    <alternativeName>
        <fullName evidence="11">Alpha-keto-beta-hydroxylacyl reductoisomerase</fullName>
    </alternativeName>
</protein>
<dbReference type="NCBIfam" id="NF004017">
    <property type="entry name" value="PRK05479.1"/>
    <property type="match status" value="1"/>
</dbReference>
<evidence type="ECO:0000256" key="4">
    <source>
        <dbReference type="ARBA" id="ARBA00022605"/>
    </source>
</evidence>
<dbReference type="Gene3D" id="6.10.240.10">
    <property type="match status" value="1"/>
</dbReference>
<feature type="binding site" evidence="11 12">
    <location>
        <position position="232"/>
    </location>
    <ligand>
        <name>Mg(2+)</name>
        <dbReference type="ChEBI" id="CHEBI:18420"/>
        <label>2</label>
    </ligand>
</feature>
<dbReference type="Pfam" id="PF07991">
    <property type="entry name" value="KARI_N"/>
    <property type="match status" value="1"/>
</dbReference>
<feature type="binding site" evidence="11 12">
    <location>
        <position position="192"/>
    </location>
    <ligand>
        <name>Mg(2+)</name>
        <dbReference type="ChEBI" id="CHEBI:18420"/>
        <label>1</label>
    </ligand>
</feature>
<dbReference type="RefSeq" id="WP_147143448.1">
    <property type="nucleotide sequence ID" value="NZ_BAABIJ010000005.1"/>
</dbReference>
<dbReference type="EC" id="1.1.1.86" evidence="11"/>
<evidence type="ECO:0000256" key="1">
    <source>
        <dbReference type="ARBA" id="ARBA00004864"/>
    </source>
</evidence>
<comment type="cofactor">
    <cofactor evidence="11">
        <name>Mg(2+)</name>
        <dbReference type="ChEBI" id="CHEBI:18420"/>
    </cofactor>
    <text evidence="11">Binds 2 magnesium ions per subunit.</text>
</comment>
<comment type="catalytic activity">
    <reaction evidence="11">
        <text>(2R,3R)-2,3-dihydroxy-3-methylpentanoate + NADP(+) = (S)-2-ethyl-2-hydroxy-3-oxobutanoate + NADPH + H(+)</text>
        <dbReference type="Rhea" id="RHEA:13493"/>
        <dbReference type="ChEBI" id="CHEBI:15378"/>
        <dbReference type="ChEBI" id="CHEBI:49256"/>
        <dbReference type="ChEBI" id="CHEBI:49258"/>
        <dbReference type="ChEBI" id="CHEBI:57783"/>
        <dbReference type="ChEBI" id="CHEBI:58349"/>
        <dbReference type="EC" id="1.1.1.86"/>
    </reaction>
</comment>
<dbReference type="Proteomes" id="UP000321617">
    <property type="component" value="Unassembled WGS sequence"/>
</dbReference>
<comment type="pathway">
    <text evidence="2 11">Amino-acid biosynthesis; L-isoleucine biosynthesis; L-isoleucine from 2-oxobutanoate: step 2/4.</text>
</comment>
<dbReference type="SUPFAM" id="SSF48179">
    <property type="entry name" value="6-phosphogluconate dehydrogenase C-terminal domain-like"/>
    <property type="match status" value="1"/>
</dbReference>
<accession>A0A562UQT8</accession>
<dbReference type="InterPro" id="IPR014359">
    <property type="entry name" value="KARI_prok"/>
</dbReference>
<dbReference type="UniPathway" id="UPA00047">
    <property type="reaction ID" value="UER00056"/>
</dbReference>
<dbReference type="GO" id="GO:0004455">
    <property type="term" value="F:ketol-acid reductoisomerase activity"/>
    <property type="evidence" value="ECO:0007669"/>
    <property type="project" value="UniProtKB-UniRule"/>
</dbReference>
<dbReference type="GO" id="GO:0000287">
    <property type="term" value="F:magnesium ion binding"/>
    <property type="evidence" value="ECO:0007669"/>
    <property type="project" value="UniProtKB-UniRule"/>
</dbReference>
<feature type="domain" description="KARI N-terminal Rossmann" evidence="13">
    <location>
        <begin position="3"/>
        <end position="183"/>
    </location>
</feature>
<keyword evidence="16" id="KW-1185">Reference proteome</keyword>
<evidence type="ECO:0000256" key="5">
    <source>
        <dbReference type="ARBA" id="ARBA00022723"/>
    </source>
</evidence>
<comment type="caution">
    <text evidence="11">Lacks conserved residue(s) required for the propagation of feature annotation.</text>
</comment>